<protein>
    <recommendedName>
        <fullName evidence="3">F-box domain-containing protein</fullName>
    </recommendedName>
</protein>
<name>A0AAW0DH53_9AGAR</name>
<dbReference type="AlphaFoldDB" id="A0AAW0DH53"/>
<dbReference type="SUPFAM" id="SSF52047">
    <property type="entry name" value="RNI-like"/>
    <property type="match status" value="1"/>
</dbReference>
<proteinExistence type="predicted"/>
<dbReference type="Proteomes" id="UP001362999">
    <property type="component" value="Unassembled WGS sequence"/>
</dbReference>
<evidence type="ECO:0000313" key="1">
    <source>
        <dbReference type="EMBL" id="KAK7050600.1"/>
    </source>
</evidence>
<comment type="caution">
    <text evidence="1">The sequence shown here is derived from an EMBL/GenBank/DDBJ whole genome shotgun (WGS) entry which is preliminary data.</text>
</comment>
<accession>A0AAW0DH53</accession>
<organism evidence="1 2">
    <name type="scientific">Favolaschia claudopus</name>
    <dbReference type="NCBI Taxonomy" id="2862362"/>
    <lineage>
        <taxon>Eukaryota</taxon>
        <taxon>Fungi</taxon>
        <taxon>Dikarya</taxon>
        <taxon>Basidiomycota</taxon>
        <taxon>Agaricomycotina</taxon>
        <taxon>Agaricomycetes</taxon>
        <taxon>Agaricomycetidae</taxon>
        <taxon>Agaricales</taxon>
        <taxon>Marasmiineae</taxon>
        <taxon>Mycenaceae</taxon>
        <taxon>Favolaschia</taxon>
    </lineage>
</organism>
<reference evidence="1 2" key="1">
    <citation type="journal article" date="2024" name="J Genomics">
        <title>Draft genome sequencing and assembly of Favolaschia claudopus CIRM-BRFM 2984 isolated from oak limbs.</title>
        <authorList>
            <person name="Navarro D."/>
            <person name="Drula E."/>
            <person name="Chaduli D."/>
            <person name="Cazenave R."/>
            <person name="Ahrendt S."/>
            <person name="Wang J."/>
            <person name="Lipzen A."/>
            <person name="Daum C."/>
            <person name="Barry K."/>
            <person name="Grigoriev I.V."/>
            <person name="Favel A."/>
            <person name="Rosso M.N."/>
            <person name="Martin F."/>
        </authorList>
    </citation>
    <scope>NUCLEOTIDE SEQUENCE [LARGE SCALE GENOMIC DNA]</scope>
    <source>
        <strain evidence="1 2">CIRM-BRFM 2984</strain>
    </source>
</reference>
<keyword evidence="2" id="KW-1185">Reference proteome</keyword>
<evidence type="ECO:0008006" key="3">
    <source>
        <dbReference type="Google" id="ProtNLM"/>
    </source>
</evidence>
<dbReference type="EMBL" id="JAWWNJ010000008">
    <property type="protein sequence ID" value="KAK7050600.1"/>
    <property type="molecule type" value="Genomic_DNA"/>
</dbReference>
<evidence type="ECO:0000313" key="2">
    <source>
        <dbReference type="Proteomes" id="UP001362999"/>
    </source>
</evidence>
<gene>
    <name evidence="1" type="ORF">R3P38DRAFT_2866054</name>
</gene>
<sequence>MSSRNKLLLTSLPAEIIREIASSVAYAGDLAALCRTSRLLHAVSTPVLFRHLRLARVMQTLHLLNVLKIHPKRHKCVRSLRIDLPDRPSLWDSLFISTDILWPLEDTLRRVENLTTLYIRAPNFSNDKFLAIFTTLILPNLRSFSIHHTGTYSPILSSFLNRHKDLTHLELVRPYKTAATPDVLPLIHLPHLRSYRGCSVYAAHLVVSNQSLAGVQIWDAPPATELDELFAALAAATSPTIPFTLTFLWDGPQTALFAPLGKHLPHTRALDAGPFAGYRRPLTAASIKEISEALDQFVSLTTLEFDNVEDSPRIDNVESLSGGRPDPPSFSVAEDLATLDDWITHCPTLTTCRLHCRIWTRQSGKWNLLFE</sequence>